<dbReference type="InterPro" id="IPR011004">
    <property type="entry name" value="Trimer_LpxA-like_sf"/>
</dbReference>
<dbReference type="InterPro" id="IPR051159">
    <property type="entry name" value="Hexapeptide_acetyltransf"/>
</dbReference>
<keyword evidence="3" id="KW-0677">Repeat</keyword>
<dbReference type="EMBL" id="JAADAI010000308">
    <property type="protein sequence ID" value="NCS58852.1"/>
    <property type="molecule type" value="Genomic_DNA"/>
</dbReference>
<dbReference type="GO" id="GO:0008374">
    <property type="term" value="F:O-acyltransferase activity"/>
    <property type="evidence" value="ECO:0007669"/>
    <property type="project" value="TreeGrafter"/>
</dbReference>
<dbReference type="InterPro" id="IPR001451">
    <property type="entry name" value="Hexapep"/>
</dbReference>
<reference evidence="4" key="1">
    <citation type="journal article" date="2019" name="Mol. Ecol.">
        <title>Genome evolution and host-microbiome shifts correspond with intraspecific niche divergence within harmful algal bloom-forming Microcystis aeruginosa.</title>
        <authorList>
            <person name="Jackrel S.L."/>
            <person name="White J.D."/>
            <person name="Evans J.T."/>
            <person name="Buffin K."/>
            <person name="Hayden K."/>
            <person name="Sarnelle O."/>
            <person name="Denef V.J."/>
        </authorList>
    </citation>
    <scope>NUCLEOTIDE SEQUENCE</scope>
    <source>
        <strain evidence="4">G11-04</strain>
    </source>
</reference>
<dbReference type="PANTHER" id="PTHR23416:SF23">
    <property type="entry name" value="ACETYLTRANSFERASE C18B11.09C-RELATED"/>
    <property type="match status" value="1"/>
</dbReference>
<name>A0A966L6S9_MICAE</name>
<comment type="similarity">
    <text evidence="1">Belongs to the transferase hexapeptide repeat family.</text>
</comment>
<evidence type="ECO:0000256" key="3">
    <source>
        <dbReference type="ARBA" id="ARBA00022737"/>
    </source>
</evidence>
<dbReference type="SUPFAM" id="SSF51161">
    <property type="entry name" value="Trimeric LpxA-like enzymes"/>
    <property type="match status" value="1"/>
</dbReference>
<evidence type="ECO:0000256" key="1">
    <source>
        <dbReference type="ARBA" id="ARBA00007274"/>
    </source>
</evidence>
<accession>A0A966L6S9</accession>
<dbReference type="InterPro" id="IPR018357">
    <property type="entry name" value="Hexapep_transf_CS"/>
</dbReference>
<evidence type="ECO:0000313" key="4">
    <source>
        <dbReference type="EMBL" id="NCS58852.1"/>
    </source>
</evidence>
<dbReference type="GO" id="GO:0005829">
    <property type="term" value="C:cytosol"/>
    <property type="evidence" value="ECO:0007669"/>
    <property type="project" value="TreeGrafter"/>
</dbReference>
<proteinExistence type="inferred from homology"/>
<organism evidence="4 5">
    <name type="scientific">Microcystis aeruginosa G11-04</name>
    <dbReference type="NCBI Taxonomy" id="2685956"/>
    <lineage>
        <taxon>Bacteria</taxon>
        <taxon>Bacillati</taxon>
        <taxon>Cyanobacteriota</taxon>
        <taxon>Cyanophyceae</taxon>
        <taxon>Oscillatoriophycideae</taxon>
        <taxon>Chroococcales</taxon>
        <taxon>Microcystaceae</taxon>
        <taxon>Microcystis</taxon>
    </lineage>
</organism>
<gene>
    <name evidence="4" type="ORF">GPJ16_18970</name>
</gene>
<dbReference type="Gene3D" id="2.160.10.10">
    <property type="entry name" value="Hexapeptide repeat proteins"/>
    <property type="match status" value="1"/>
</dbReference>
<keyword evidence="4" id="KW-0012">Acyltransferase</keyword>
<dbReference type="PANTHER" id="PTHR23416">
    <property type="entry name" value="SIALIC ACID SYNTHASE-RELATED"/>
    <property type="match status" value="1"/>
</dbReference>
<dbReference type="PROSITE" id="PS00101">
    <property type="entry name" value="HEXAPEP_TRANSFERASES"/>
    <property type="match status" value="1"/>
</dbReference>
<dbReference type="AlphaFoldDB" id="A0A966L6S9"/>
<keyword evidence="2" id="KW-0808">Transferase</keyword>
<comment type="caution">
    <text evidence="4">The sequence shown here is derived from an EMBL/GenBank/DDBJ whole genome shotgun (WGS) entry which is preliminary data.</text>
</comment>
<dbReference type="Pfam" id="PF00132">
    <property type="entry name" value="Hexapep"/>
    <property type="match status" value="1"/>
</dbReference>
<dbReference type="Proteomes" id="UP000799330">
    <property type="component" value="Unassembled WGS sequence"/>
</dbReference>
<dbReference type="GO" id="GO:0043886">
    <property type="term" value="F:structural constituent of carboxysome shell"/>
    <property type="evidence" value="ECO:0007669"/>
    <property type="project" value="UniProtKB-ARBA"/>
</dbReference>
<dbReference type="CDD" id="cd04647">
    <property type="entry name" value="LbH_MAT_like"/>
    <property type="match status" value="1"/>
</dbReference>
<evidence type="ECO:0000256" key="2">
    <source>
        <dbReference type="ARBA" id="ARBA00022679"/>
    </source>
</evidence>
<protein>
    <submittedName>
        <fullName evidence="4">Acyltransferase</fullName>
    </submittedName>
</protein>
<sequence>MFNLKHQLYLFISKFLEEQRRIEKRKQLSENATFHSSVKFIGKCINFREDKSLIQIGENTVILGELFLFTHGGKIEIGKNCYIGEGTRIRSANSIKIGNEVMISDDVNIYDTDAHSLNYVLRQKEFMEVVILNNRIKDAKDVDVKSAPVVIEDHVWIGFNVGILKGVTIGKGAIIGAGSVVTKDVEPFTVVAGNPVKIIK</sequence>
<dbReference type="GO" id="GO:0031470">
    <property type="term" value="C:carboxysome"/>
    <property type="evidence" value="ECO:0007669"/>
    <property type="project" value="UniProtKB-ARBA"/>
</dbReference>
<evidence type="ECO:0000313" key="5">
    <source>
        <dbReference type="Proteomes" id="UP000799330"/>
    </source>
</evidence>